<evidence type="ECO:0000259" key="1">
    <source>
        <dbReference type="Pfam" id="PF07727"/>
    </source>
</evidence>
<feature type="domain" description="Reverse transcriptase Ty1/copia-type" evidence="1">
    <location>
        <begin position="2"/>
        <end position="108"/>
    </location>
</feature>
<sequence length="282" mass="32040">MTLVTKPLKGTKILPGKWVYDIKQDTEGYILEFRARWVVCGNRQSLGVDFQPDERYALVVLDVSAKLFITMAAIRNWKKEQWDVIGAYLNAAIDNRIIFMKQPTGHEQFGLKGEDLRRNAYPRKDDMVAYKVLLQYLAGTTNLGILFGKEPLKGLEGFVDLSYADAEDRKSTEVYIWFFAGALILWSSKRQDIVVALSTMAEYCALATAAKEGLYLAKIAADLLLMPLLNQDEEFDKNIPITLFCDSDNAITTVMNPKVSPKLSWISTRYHLIRDLIKKNLV</sequence>
<dbReference type="eggNOG" id="KOG0017">
    <property type="taxonomic scope" value="Eukaryota"/>
</dbReference>
<dbReference type="EMBL" id="KB644413">
    <property type="protein sequence ID" value="EPS31296.1"/>
    <property type="molecule type" value="Genomic_DNA"/>
</dbReference>
<evidence type="ECO:0000313" key="2">
    <source>
        <dbReference type="EMBL" id="EPS31296.1"/>
    </source>
</evidence>
<accession>S7ZRL1</accession>
<evidence type="ECO:0000313" key="3">
    <source>
        <dbReference type="Proteomes" id="UP000019376"/>
    </source>
</evidence>
<dbReference type="InterPro" id="IPR013103">
    <property type="entry name" value="RVT_2"/>
</dbReference>
<dbReference type="PANTHER" id="PTHR11439:SF483">
    <property type="entry name" value="PEPTIDE SYNTHASE GLIP-LIKE, PUTATIVE (AFU_ORTHOLOGUE AFUA_3G12920)-RELATED"/>
    <property type="match status" value="1"/>
</dbReference>
<dbReference type="Pfam" id="PF07727">
    <property type="entry name" value="RVT_2"/>
    <property type="match status" value="1"/>
</dbReference>
<dbReference type="CDD" id="cd09272">
    <property type="entry name" value="RNase_HI_RT_Ty1"/>
    <property type="match status" value="1"/>
</dbReference>
<dbReference type="Proteomes" id="UP000019376">
    <property type="component" value="Unassembled WGS sequence"/>
</dbReference>
<organism evidence="2 3">
    <name type="scientific">Penicillium oxalicum (strain 114-2 / CGMCC 5302)</name>
    <name type="common">Penicillium decumbens</name>
    <dbReference type="NCBI Taxonomy" id="933388"/>
    <lineage>
        <taxon>Eukaryota</taxon>
        <taxon>Fungi</taxon>
        <taxon>Dikarya</taxon>
        <taxon>Ascomycota</taxon>
        <taxon>Pezizomycotina</taxon>
        <taxon>Eurotiomycetes</taxon>
        <taxon>Eurotiomycetidae</taxon>
        <taxon>Eurotiales</taxon>
        <taxon>Aspergillaceae</taxon>
        <taxon>Penicillium</taxon>
    </lineage>
</organism>
<name>S7ZRL1_PENO1</name>
<reference evidence="2 3" key="1">
    <citation type="journal article" date="2013" name="PLoS ONE">
        <title>Genomic and secretomic analyses reveal unique features of the lignocellulolytic enzyme system of Penicillium decumbens.</title>
        <authorList>
            <person name="Liu G."/>
            <person name="Zhang L."/>
            <person name="Wei X."/>
            <person name="Zou G."/>
            <person name="Qin Y."/>
            <person name="Ma L."/>
            <person name="Li J."/>
            <person name="Zheng H."/>
            <person name="Wang S."/>
            <person name="Wang C."/>
            <person name="Xun L."/>
            <person name="Zhao G.-P."/>
            <person name="Zhou Z."/>
            <person name="Qu Y."/>
        </authorList>
    </citation>
    <scope>NUCLEOTIDE SEQUENCE [LARGE SCALE GENOMIC DNA]</scope>
    <source>
        <strain evidence="3">114-2 / CGMCC 5302</strain>
    </source>
</reference>
<gene>
    <name evidence="2" type="ORF">PDE_06251</name>
</gene>
<proteinExistence type="predicted"/>
<protein>
    <recommendedName>
        <fullName evidence="1">Reverse transcriptase Ty1/copia-type domain-containing protein</fullName>
    </recommendedName>
</protein>
<dbReference type="PANTHER" id="PTHR11439">
    <property type="entry name" value="GAG-POL-RELATED RETROTRANSPOSON"/>
    <property type="match status" value="1"/>
</dbReference>
<dbReference type="HOGENOM" id="CLU_987322_0_0_1"/>
<dbReference type="PhylomeDB" id="S7ZRL1"/>
<dbReference type="STRING" id="933388.S7ZRL1"/>
<keyword evidence="3" id="KW-1185">Reference proteome</keyword>
<dbReference type="OrthoDB" id="4362974at2759"/>
<dbReference type="AlphaFoldDB" id="S7ZRL1"/>